<reference evidence="1 2" key="1">
    <citation type="submission" date="2020-04" db="EMBL/GenBank/DDBJ databases">
        <title>Whole-genome sequencing of Vibrio spp. from China reveals different genetic environments of blaCTX-M-14 among diverse lineages.</title>
        <authorList>
            <person name="Zheng Z."/>
            <person name="Ye L."/>
            <person name="Chen S."/>
        </authorList>
    </citation>
    <scope>NUCLEOTIDE SEQUENCE [LARGE SCALE GENOMIC DNA]</scope>
    <source>
        <strain evidence="1 2">Vb0574</strain>
    </source>
</reference>
<gene>
    <name evidence="1" type="ORF">HKB21_03160</name>
</gene>
<organism evidence="1 2">
    <name type="scientific">Vibrio parahaemolyticus</name>
    <dbReference type="NCBI Taxonomy" id="670"/>
    <lineage>
        <taxon>Bacteria</taxon>
        <taxon>Pseudomonadati</taxon>
        <taxon>Pseudomonadota</taxon>
        <taxon>Gammaproteobacteria</taxon>
        <taxon>Vibrionales</taxon>
        <taxon>Vibrionaceae</taxon>
        <taxon>Vibrio</taxon>
    </lineage>
</organism>
<dbReference type="SUPFAM" id="SSF53850">
    <property type="entry name" value="Periplasmic binding protein-like II"/>
    <property type="match status" value="1"/>
</dbReference>
<evidence type="ECO:0000313" key="1">
    <source>
        <dbReference type="EMBL" id="NMU24616.1"/>
    </source>
</evidence>
<proteinExistence type="predicted"/>
<dbReference type="AlphaFoldDB" id="A0A7Y0X4A0"/>
<feature type="non-terminal residue" evidence="1">
    <location>
        <position position="87"/>
    </location>
</feature>
<evidence type="ECO:0000313" key="2">
    <source>
        <dbReference type="Proteomes" id="UP000555836"/>
    </source>
</evidence>
<dbReference type="EMBL" id="JABCLD010000428">
    <property type="protein sequence ID" value="NMU24616.1"/>
    <property type="molecule type" value="Genomic_DNA"/>
</dbReference>
<sequence length="87" mass="9890">NDDKRLILTAFDGYFGFRPLLDQVEVWVIDEAYSSMVYPSLSKPKMDKQGSSDEVELDPGCTFLLLNKNTGIAKDPRWAEFLSQTLN</sequence>
<comment type="caution">
    <text evidence="1">The sequence shown here is derived from an EMBL/GenBank/DDBJ whole genome shotgun (WGS) entry which is preliminary data.</text>
</comment>
<name>A0A7Y0X4A0_VIBPH</name>
<accession>A0A7Y0X4A0</accession>
<protein>
    <submittedName>
        <fullName evidence="1">SgrR family transcriptional regulator</fullName>
    </submittedName>
</protein>
<dbReference type="Proteomes" id="UP000555836">
    <property type="component" value="Unassembled WGS sequence"/>
</dbReference>
<feature type="non-terminal residue" evidence="1">
    <location>
        <position position="1"/>
    </location>
</feature>